<evidence type="ECO:0008006" key="4">
    <source>
        <dbReference type="Google" id="ProtNLM"/>
    </source>
</evidence>
<dbReference type="RefSeq" id="WP_116428451.1">
    <property type="nucleotide sequence ID" value="NZ_BGZL01000014.1"/>
</dbReference>
<dbReference type="Proteomes" id="UP000265354">
    <property type="component" value="Unassembled WGS sequence"/>
</dbReference>
<evidence type="ECO:0000256" key="1">
    <source>
        <dbReference type="SAM" id="MobiDB-lite"/>
    </source>
</evidence>
<dbReference type="AlphaFoldDB" id="A0A388T6T7"/>
<protein>
    <recommendedName>
        <fullName evidence="4">Transposase DDE domain-containing protein</fullName>
    </recommendedName>
</protein>
<gene>
    <name evidence="2" type="ORF">SSP531S_44290</name>
</gene>
<dbReference type="EMBL" id="BGZL01000014">
    <property type="protein sequence ID" value="GBQ02965.1"/>
    <property type="molecule type" value="Genomic_DNA"/>
</dbReference>
<comment type="caution">
    <text evidence="2">The sequence shown here is derived from an EMBL/GenBank/DDBJ whole genome shotgun (WGS) entry which is preliminary data.</text>
</comment>
<organism evidence="2 3">
    <name type="scientific">Streptomyces spongiicola</name>
    <dbReference type="NCBI Taxonomy" id="1690221"/>
    <lineage>
        <taxon>Bacteria</taxon>
        <taxon>Bacillati</taxon>
        <taxon>Actinomycetota</taxon>
        <taxon>Actinomycetes</taxon>
        <taxon>Kitasatosporales</taxon>
        <taxon>Streptomycetaceae</taxon>
        <taxon>Streptomyces</taxon>
    </lineage>
</organism>
<evidence type="ECO:0000313" key="3">
    <source>
        <dbReference type="Proteomes" id="UP000265354"/>
    </source>
</evidence>
<feature type="region of interest" description="Disordered" evidence="1">
    <location>
        <begin position="114"/>
        <end position="135"/>
    </location>
</feature>
<accession>A0A388T6T7</accession>
<proteinExistence type="predicted"/>
<evidence type="ECO:0000313" key="2">
    <source>
        <dbReference type="EMBL" id="GBQ02965.1"/>
    </source>
</evidence>
<reference evidence="2 3" key="1">
    <citation type="submission" date="2018-07" db="EMBL/GenBank/DDBJ databases">
        <title>Whole Genome Shotgun Sequence of Streptomyces spongiicola strain 531S.</title>
        <authorList>
            <person name="Dohra H."/>
            <person name="Kodani S."/>
        </authorList>
    </citation>
    <scope>NUCLEOTIDE SEQUENCE [LARGE SCALE GENOMIC DNA]</scope>
    <source>
        <strain evidence="2 3">531S</strain>
    </source>
</reference>
<sequence length="155" mass="16026">MRVSHSPATLFAVFDGPDLIAHAGLIPTIRLAERCGLPALVARKVKLLGTKNGAGTAADAKAMSIVGGMAAGADSIDDLDVLRHGGLPRLLGGARAPSTLGTFLRAFTWGTHANRSPQHGRSRAISPRTPACSPPGARWCSSTSNHVIPEPAHPC</sequence>
<name>A0A388T6T7_9ACTN</name>